<keyword evidence="1" id="KW-0472">Membrane</keyword>
<reference evidence="2" key="1">
    <citation type="submission" date="2020-05" db="EMBL/GenBank/DDBJ databases">
        <authorList>
            <person name="Chiriac C."/>
            <person name="Salcher M."/>
            <person name="Ghai R."/>
            <person name="Kavagutti S V."/>
        </authorList>
    </citation>
    <scope>NUCLEOTIDE SEQUENCE</scope>
</reference>
<dbReference type="AlphaFoldDB" id="A0A6J6CQL9"/>
<dbReference type="EMBL" id="CAEZTF010000004">
    <property type="protein sequence ID" value="CAB4553464.1"/>
    <property type="molecule type" value="Genomic_DNA"/>
</dbReference>
<organism evidence="2">
    <name type="scientific">freshwater metagenome</name>
    <dbReference type="NCBI Taxonomy" id="449393"/>
    <lineage>
        <taxon>unclassified sequences</taxon>
        <taxon>metagenomes</taxon>
        <taxon>ecological metagenomes</taxon>
    </lineage>
</organism>
<evidence type="ECO:0000313" key="2">
    <source>
        <dbReference type="EMBL" id="CAB4553464.1"/>
    </source>
</evidence>
<protein>
    <submittedName>
        <fullName evidence="2">Unannotated protein</fullName>
    </submittedName>
</protein>
<accession>A0A6J6CQL9</accession>
<sequence length="110" mass="12798">MGFWGVFWLWSLLSVAALVVFGFIAKSLYNRAMSAAHQAMRLSTQLEKLTAELERKQKLNPVEDSLLADPGKLQMRRRALVKAKIKKQEERQRRLIASLKRFDPNESRFH</sequence>
<feature type="transmembrane region" description="Helical" evidence="1">
    <location>
        <begin position="6"/>
        <end position="25"/>
    </location>
</feature>
<name>A0A6J6CQL9_9ZZZZ</name>
<keyword evidence="1" id="KW-1133">Transmembrane helix</keyword>
<proteinExistence type="predicted"/>
<evidence type="ECO:0000256" key="1">
    <source>
        <dbReference type="SAM" id="Phobius"/>
    </source>
</evidence>
<keyword evidence="1" id="KW-0812">Transmembrane</keyword>
<gene>
    <name evidence="2" type="ORF">UFOPK1618_00053</name>
</gene>